<dbReference type="EC" id="2.7.4.16" evidence="1"/>
<dbReference type="GO" id="GO:0009228">
    <property type="term" value="P:thiamine biosynthetic process"/>
    <property type="evidence" value="ECO:0007669"/>
    <property type="project" value="UniProtKB-KW"/>
</dbReference>
<keyword evidence="1" id="KW-0808">Transferase</keyword>
<dbReference type="NCBIfam" id="TIGR01379">
    <property type="entry name" value="thiL"/>
    <property type="match status" value="1"/>
</dbReference>
<feature type="binding site" evidence="1">
    <location>
        <position position="217"/>
    </location>
    <ligand>
        <name>Mg(2+)</name>
        <dbReference type="ChEBI" id="CHEBI:18420"/>
        <label>5</label>
    </ligand>
</feature>
<comment type="pathway">
    <text evidence="1">Cofactor biosynthesis; thiamine diphosphate biosynthesis; thiamine diphosphate from thiamine phosphate: step 1/1.</text>
</comment>
<dbReference type="HAMAP" id="MF_02128">
    <property type="entry name" value="TMP_kinase"/>
    <property type="match status" value="1"/>
</dbReference>
<feature type="binding site" evidence="1">
    <location>
        <position position="73"/>
    </location>
    <ligand>
        <name>Mg(2+)</name>
        <dbReference type="ChEBI" id="CHEBI:18420"/>
        <label>2</label>
    </ligand>
</feature>
<keyword evidence="1" id="KW-0784">Thiamine biosynthesis</keyword>
<name>A0A0M4FV22_9BACI</name>
<evidence type="ECO:0000256" key="1">
    <source>
        <dbReference type="HAMAP-Rule" id="MF_02128"/>
    </source>
</evidence>
<comment type="caution">
    <text evidence="1">Lacks conserved residue(s) required for the propagation of feature annotation.</text>
</comment>
<comment type="similarity">
    <text evidence="1">Belongs to the thiamine-monophosphate kinase family.</text>
</comment>
<dbReference type="GO" id="GO:0009030">
    <property type="term" value="F:thiamine-phosphate kinase activity"/>
    <property type="evidence" value="ECO:0007669"/>
    <property type="project" value="UniProtKB-UniRule"/>
</dbReference>
<feature type="binding site" evidence="1">
    <location>
        <position position="214"/>
    </location>
    <ligand>
        <name>Mg(2+)</name>
        <dbReference type="ChEBI" id="CHEBI:18420"/>
        <label>3</label>
    </ligand>
</feature>
<comment type="miscellaneous">
    <text evidence="1">Reaction mechanism of ThiL seems to utilize a direct, inline transfer of the gamma-phosphate of ATP to TMP rather than a phosphorylated enzyme intermediate.</text>
</comment>
<reference evidence="5" key="1">
    <citation type="submission" date="2015-08" db="EMBL/GenBank/DDBJ databases">
        <title>Genome sequencing project for genomic taxonomy and phylogenomics of Bacillus-like bacteria.</title>
        <authorList>
            <person name="Liu B."/>
            <person name="Wang J."/>
            <person name="Zhu Y."/>
            <person name="Liu G."/>
            <person name="Chen Q."/>
            <person name="Chen Z."/>
            <person name="Lan J."/>
            <person name="Che J."/>
            <person name="Ge C."/>
            <person name="Shi H."/>
            <person name="Pan Z."/>
            <person name="Liu X."/>
        </authorList>
    </citation>
    <scope>NUCLEOTIDE SEQUENCE [LARGE SCALE GENOMIC DNA]</scope>
    <source>
        <strain evidence="5">FJAT-4402</strain>
    </source>
</reference>
<dbReference type="InterPro" id="IPR010918">
    <property type="entry name" value="PurM-like_C_dom"/>
</dbReference>
<keyword evidence="1" id="KW-0547">Nucleotide-binding</keyword>
<dbReference type="OrthoDB" id="9802811at2"/>
<dbReference type="RefSeq" id="WP_053605694.1">
    <property type="nucleotide sequence ID" value="NZ_CP012600.1"/>
</dbReference>
<dbReference type="CDD" id="cd02194">
    <property type="entry name" value="ThiL"/>
    <property type="match status" value="1"/>
</dbReference>
<feature type="binding site" evidence="1">
    <location>
        <position position="73"/>
    </location>
    <ligand>
        <name>Mg(2+)</name>
        <dbReference type="ChEBI" id="CHEBI:18420"/>
        <label>3</label>
    </ligand>
</feature>
<feature type="binding site" evidence="1">
    <location>
        <position position="320"/>
    </location>
    <ligand>
        <name>substrate</name>
    </ligand>
</feature>
<dbReference type="Pfam" id="PF02769">
    <property type="entry name" value="AIRS_C"/>
    <property type="match status" value="1"/>
</dbReference>
<keyword evidence="1 4" id="KW-0418">Kinase</keyword>
<organism evidence="4 5">
    <name type="scientific">Bacillus gobiensis</name>
    <dbReference type="NCBI Taxonomy" id="1441095"/>
    <lineage>
        <taxon>Bacteria</taxon>
        <taxon>Bacillati</taxon>
        <taxon>Bacillota</taxon>
        <taxon>Bacilli</taxon>
        <taxon>Bacillales</taxon>
        <taxon>Bacillaceae</taxon>
        <taxon>Bacillus</taxon>
    </lineage>
</organism>
<keyword evidence="5" id="KW-1185">Reference proteome</keyword>
<dbReference type="STRING" id="1441095.AM592_21665"/>
<dbReference type="InterPro" id="IPR036676">
    <property type="entry name" value="PurM-like_C_sf"/>
</dbReference>
<sequence>MDEFELISRITHNTYNRKEVKVGVGDDAAIYSARTEFNEIVCVDTMVEGIHFLTHFSSPSEIGYKALAINISDIAAMGGIPKYYLVSLAIPSTWREEQIDEMYGGMKDLAKLYHMDLLGGDTVSTEDKLIITVTAIGEIEKGKACLRSYARPGDTVFVTGYLGSSAAGLSLLYKECKIESDALRQYFLQRHKKPVPRVDVGLICSRYGRVALNDISDGLSSELNEIAEASNVTIEINKEQLPVHPELKKLGSKWEEWVLFGGEDFELAGTIPHEVWDDFYKECEAAKIQVYPIGHVTKQGVSKVFLNENNHAEILGKKGYNHFKQR</sequence>
<feature type="binding site" evidence="1">
    <location>
        <position position="73"/>
    </location>
    <ligand>
        <name>Mg(2+)</name>
        <dbReference type="ChEBI" id="CHEBI:18420"/>
        <label>4</label>
    </ligand>
</feature>
<dbReference type="GO" id="GO:0005524">
    <property type="term" value="F:ATP binding"/>
    <property type="evidence" value="ECO:0007669"/>
    <property type="project" value="UniProtKB-UniRule"/>
</dbReference>
<feature type="binding site" evidence="1">
    <location>
        <position position="147"/>
    </location>
    <ligand>
        <name>ATP</name>
        <dbReference type="ChEBI" id="CHEBI:30616"/>
    </ligand>
</feature>
<dbReference type="SUPFAM" id="SSF55326">
    <property type="entry name" value="PurM N-terminal domain-like"/>
    <property type="match status" value="1"/>
</dbReference>
<keyword evidence="1" id="KW-0479">Metal-binding</keyword>
<feature type="domain" description="PurM-like C-terminal" evidence="3">
    <location>
        <begin position="151"/>
        <end position="305"/>
    </location>
</feature>
<dbReference type="Proteomes" id="UP000067625">
    <property type="component" value="Chromosome"/>
</dbReference>
<feature type="domain" description="PurM-like N-terminal" evidence="2">
    <location>
        <begin position="25"/>
        <end position="139"/>
    </location>
</feature>
<gene>
    <name evidence="1" type="primary">thiL</name>
    <name evidence="4" type="ORF">AM592_21665</name>
</gene>
<accession>A0A0M4FV22</accession>
<feature type="binding site" evidence="1">
    <location>
        <position position="216"/>
    </location>
    <ligand>
        <name>ATP</name>
        <dbReference type="ChEBI" id="CHEBI:30616"/>
    </ligand>
</feature>
<dbReference type="EMBL" id="CP012600">
    <property type="protein sequence ID" value="ALC83821.1"/>
    <property type="molecule type" value="Genomic_DNA"/>
</dbReference>
<dbReference type="InterPro" id="IPR036921">
    <property type="entry name" value="PurM-like_N_sf"/>
</dbReference>
<evidence type="ECO:0000259" key="3">
    <source>
        <dbReference type="Pfam" id="PF02769"/>
    </source>
</evidence>
<keyword evidence="1" id="KW-0067">ATP-binding</keyword>
<dbReference type="Gene3D" id="3.90.650.10">
    <property type="entry name" value="PurM-like C-terminal domain"/>
    <property type="match status" value="1"/>
</dbReference>
<dbReference type="GO" id="GO:0000287">
    <property type="term" value="F:magnesium ion binding"/>
    <property type="evidence" value="ECO:0007669"/>
    <property type="project" value="UniProtKB-UniRule"/>
</dbReference>
<feature type="binding site" evidence="1">
    <location>
        <position position="121"/>
    </location>
    <ligand>
        <name>Mg(2+)</name>
        <dbReference type="ChEBI" id="CHEBI:18420"/>
        <label>1</label>
    </ligand>
</feature>
<feature type="binding site" evidence="1">
    <location>
        <position position="103"/>
    </location>
    <ligand>
        <name>ATP</name>
        <dbReference type="ChEBI" id="CHEBI:30616"/>
    </ligand>
</feature>
<dbReference type="GO" id="GO:0009229">
    <property type="term" value="P:thiamine diphosphate biosynthetic process"/>
    <property type="evidence" value="ECO:0007669"/>
    <property type="project" value="UniProtKB-UniRule"/>
</dbReference>
<keyword evidence="1" id="KW-0460">Magnesium</keyword>
<protein>
    <recommendedName>
        <fullName evidence="1">Thiamine-monophosphate kinase</fullName>
        <shortName evidence="1">TMP kinase</shortName>
        <shortName evidence="1">Thiamine-phosphate kinase</shortName>
        <ecNumber evidence="1">2.7.4.16</ecNumber>
    </recommendedName>
</protein>
<feature type="binding site" evidence="1">
    <location>
        <position position="263"/>
    </location>
    <ligand>
        <name>substrate</name>
    </ligand>
</feature>
<feature type="binding site" evidence="1">
    <location>
        <position position="27"/>
    </location>
    <ligand>
        <name>Mg(2+)</name>
        <dbReference type="ChEBI" id="CHEBI:18420"/>
        <label>3</label>
    </ligand>
</feature>
<dbReference type="InterPro" id="IPR006283">
    <property type="entry name" value="ThiL-like"/>
</dbReference>
<dbReference type="PANTHER" id="PTHR30270">
    <property type="entry name" value="THIAMINE-MONOPHOSPHATE KINASE"/>
    <property type="match status" value="1"/>
</dbReference>
<dbReference type="AlphaFoldDB" id="A0A0M4FV22"/>
<feature type="binding site" evidence="1">
    <location>
        <position position="44"/>
    </location>
    <ligand>
        <name>Mg(2+)</name>
        <dbReference type="ChEBI" id="CHEBI:18420"/>
        <label>2</label>
    </ligand>
</feature>
<feature type="binding site" evidence="1">
    <location>
        <position position="27"/>
    </location>
    <ligand>
        <name>Mg(2+)</name>
        <dbReference type="ChEBI" id="CHEBI:18420"/>
        <label>4</label>
    </ligand>
</feature>
<dbReference type="PATRIC" id="fig|1441095.3.peg.4785"/>
<dbReference type="InterPro" id="IPR016188">
    <property type="entry name" value="PurM-like_N"/>
</dbReference>
<reference evidence="4 5" key="2">
    <citation type="journal article" date="2016" name="Int. J. Syst. Evol. Microbiol.">
        <title>Bacillus gobiensis sp. nov., isolated from a soil sample.</title>
        <authorList>
            <person name="Liu B."/>
            <person name="Liu G.H."/>
            <person name="Cetin S."/>
            <person name="Schumann P."/>
            <person name="Pan Z.Z."/>
            <person name="Chen Q.Q."/>
        </authorList>
    </citation>
    <scope>NUCLEOTIDE SEQUENCE [LARGE SCALE GENOMIC DNA]</scope>
    <source>
        <strain evidence="4 5">FJAT-4402</strain>
    </source>
</reference>
<proteinExistence type="inferred from homology"/>
<feature type="binding site" evidence="1">
    <location>
        <begin position="120"/>
        <end position="121"/>
    </location>
    <ligand>
        <name>ATP</name>
        <dbReference type="ChEBI" id="CHEBI:30616"/>
    </ligand>
</feature>
<dbReference type="SUPFAM" id="SSF56042">
    <property type="entry name" value="PurM C-terminal domain-like"/>
    <property type="match status" value="1"/>
</dbReference>
<dbReference type="Pfam" id="PF00586">
    <property type="entry name" value="AIRS"/>
    <property type="match status" value="1"/>
</dbReference>
<evidence type="ECO:0000313" key="5">
    <source>
        <dbReference type="Proteomes" id="UP000067625"/>
    </source>
</evidence>
<comment type="catalytic activity">
    <reaction evidence="1">
        <text>thiamine phosphate + ATP = thiamine diphosphate + ADP</text>
        <dbReference type="Rhea" id="RHEA:15913"/>
        <dbReference type="ChEBI" id="CHEBI:30616"/>
        <dbReference type="ChEBI" id="CHEBI:37575"/>
        <dbReference type="ChEBI" id="CHEBI:58937"/>
        <dbReference type="ChEBI" id="CHEBI:456216"/>
        <dbReference type="EC" id="2.7.4.16"/>
    </reaction>
</comment>
<evidence type="ECO:0000313" key="4">
    <source>
        <dbReference type="EMBL" id="ALC83821.1"/>
    </source>
</evidence>
<feature type="binding site" evidence="1">
    <location>
        <position position="44"/>
    </location>
    <ligand>
        <name>Mg(2+)</name>
        <dbReference type="ChEBI" id="CHEBI:18420"/>
        <label>1</label>
    </ligand>
</feature>
<dbReference type="Gene3D" id="3.30.1330.10">
    <property type="entry name" value="PurM-like, N-terminal domain"/>
    <property type="match status" value="1"/>
</dbReference>
<comment type="function">
    <text evidence="1">Catalyzes the ATP-dependent phosphorylation of thiamine-monophosphate (TMP) to form thiamine-pyrophosphate (TPP), the active form of vitamin B1.</text>
</comment>
<dbReference type="UniPathway" id="UPA00060">
    <property type="reaction ID" value="UER00142"/>
</dbReference>
<feature type="binding site" evidence="1">
    <location>
        <position position="51"/>
    </location>
    <ligand>
        <name>substrate</name>
    </ligand>
</feature>
<dbReference type="PANTHER" id="PTHR30270:SF0">
    <property type="entry name" value="THIAMINE-MONOPHOSPHATE KINASE"/>
    <property type="match status" value="1"/>
</dbReference>
<evidence type="ECO:0000259" key="2">
    <source>
        <dbReference type="Pfam" id="PF00586"/>
    </source>
</evidence>
<dbReference type="PIRSF" id="PIRSF005303">
    <property type="entry name" value="Thiam_monoph_kin"/>
    <property type="match status" value="1"/>
</dbReference>